<sequence length="387" mass="44633">MVVQNVGDIQLEEEEEHVHHLQNQHNELNRIDEKISNPVKCNKSTQINAYSLHNQFKHVHTKNACESGEILFNDDVHSYRHYYYAKRKQQRQGQQLKKVKNDHLEIDKATSNNKQIQLPRQKSLHLKMNGLKLCLNNNPELKSTILNSHNNCKISDLDKTTGKIQIDQKFSSNSVKNNDEILGRTTVMSLSMTPPPIVTTPSSWTRHVKEKRRKDYKFKQKKLFQLDGNNDTCEACNKSRLAKRNSKILGEKFNYRIPLLKLEVTPTINETIVDLTLNIETNKSVNNAGRSSSRSGNNNNNSNNKDQTIAKPKMECDDDDDDETKSTDQCSLTSKSVKTRRNVTKKKNSKQSLRYALKSLLPAATRLTTWRLKQRIKSVIIKPFQRN</sequence>
<protein>
    <submittedName>
        <fullName evidence="3">Uncharacterized protein</fullName>
    </submittedName>
</protein>
<name>A0AA85JL27_TRIRE</name>
<feature type="region of interest" description="Disordered" evidence="1">
    <location>
        <begin position="285"/>
        <end position="329"/>
    </location>
</feature>
<evidence type="ECO:0000313" key="2">
    <source>
        <dbReference type="Proteomes" id="UP000050795"/>
    </source>
</evidence>
<evidence type="ECO:0000313" key="3">
    <source>
        <dbReference type="WBParaSite" id="TREG1_26710.1"/>
    </source>
</evidence>
<feature type="compositionally biased region" description="Low complexity" evidence="1">
    <location>
        <begin position="286"/>
        <end position="304"/>
    </location>
</feature>
<keyword evidence="2" id="KW-1185">Reference proteome</keyword>
<reference evidence="2" key="1">
    <citation type="submission" date="2022-06" db="EMBL/GenBank/DDBJ databases">
        <authorList>
            <person name="Berger JAMES D."/>
            <person name="Berger JAMES D."/>
        </authorList>
    </citation>
    <scope>NUCLEOTIDE SEQUENCE [LARGE SCALE GENOMIC DNA]</scope>
</reference>
<proteinExistence type="predicted"/>
<accession>A0AA85JL27</accession>
<dbReference type="WBParaSite" id="TREG1_26710.1">
    <property type="protein sequence ID" value="TREG1_26710.1"/>
    <property type="gene ID" value="TREG1_26710"/>
</dbReference>
<reference evidence="3" key="2">
    <citation type="submission" date="2023-11" db="UniProtKB">
        <authorList>
            <consortium name="WormBaseParasite"/>
        </authorList>
    </citation>
    <scope>IDENTIFICATION</scope>
</reference>
<evidence type="ECO:0000256" key="1">
    <source>
        <dbReference type="SAM" id="MobiDB-lite"/>
    </source>
</evidence>
<dbReference type="Proteomes" id="UP000050795">
    <property type="component" value="Unassembled WGS sequence"/>
</dbReference>
<organism evidence="2 3">
    <name type="scientific">Trichobilharzia regenti</name>
    <name type="common">Nasal bird schistosome</name>
    <dbReference type="NCBI Taxonomy" id="157069"/>
    <lineage>
        <taxon>Eukaryota</taxon>
        <taxon>Metazoa</taxon>
        <taxon>Spiralia</taxon>
        <taxon>Lophotrochozoa</taxon>
        <taxon>Platyhelminthes</taxon>
        <taxon>Trematoda</taxon>
        <taxon>Digenea</taxon>
        <taxon>Strigeidida</taxon>
        <taxon>Schistosomatoidea</taxon>
        <taxon>Schistosomatidae</taxon>
        <taxon>Trichobilharzia</taxon>
    </lineage>
</organism>
<dbReference type="AlphaFoldDB" id="A0AA85JL27"/>